<name>A0A915L9X1_ROMCU</name>
<reference evidence="2" key="1">
    <citation type="submission" date="2022-11" db="UniProtKB">
        <authorList>
            <consortium name="WormBaseParasite"/>
        </authorList>
    </citation>
    <scope>IDENTIFICATION</scope>
</reference>
<accession>A0A915L9X1</accession>
<protein>
    <submittedName>
        <fullName evidence="2">Uncharacterized protein</fullName>
    </submittedName>
</protein>
<proteinExistence type="predicted"/>
<keyword evidence="1" id="KW-1185">Reference proteome</keyword>
<dbReference type="AlphaFoldDB" id="A0A915L9X1"/>
<evidence type="ECO:0000313" key="2">
    <source>
        <dbReference type="WBParaSite" id="nRc.2.0.1.t47859-RA"/>
    </source>
</evidence>
<sequence length="192" mass="22574">MEHKRLLTEAALVTLNIPQPSSLMDDQGSPVLRQPIATTRGFNFIAQSKCYRQVYEDDVDECESGDKCLPYKTNMINYVHEKMRRTGNISWEEGIQYVIRITCHQESHNEQMYFELFLPRESRWNYINFCDDIISFVEDIHLIALRFSIPPNCCQMICTILVKQKHCCLSSKLWSPFDIIQLECFSRFVVMT</sequence>
<evidence type="ECO:0000313" key="1">
    <source>
        <dbReference type="Proteomes" id="UP000887565"/>
    </source>
</evidence>
<organism evidence="1 2">
    <name type="scientific">Romanomermis culicivorax</name>
    <name type="common">Nematode worm</name>
    <dbReference type="NCBI Taxonomy" id="13658"/>
    <lineage>
        <taxon>Eukaryota</taxon>
        <taxon>Metazoa</taxon>
        <taxon>Ecdysozoa</taxon>
        <taxon>Nematoda</taxon>
        <taxon>Enoplea</taxon>
        <taxon>Dorylaimia</taxon>
        <taxon>Mermithida</taxon>
        <taxon>Mermithoidea</taxon>
        <taxon>Mermithidae</taxon>
        <taxon>Romanomermis</taxon>
    </lineage>
</organism>
<dbReference type="WBParaSite" id="nRc.2.0.1.t47859-RA">
    <property type="protein sequence ID" value="nRc.2.0.1.t47859-RA"/>
    <property type="gene ID" value="nRc.2.0.1.g47859"/>
</dbReference>
<dbReference type="Proteomes" id="UP000887565">
    <property type="component" value="Unplaced"/>
</dbReference>